<accession>A0A368ZYI6</accession>
<dbReference type="RefSeq" id="WP_037359687.1">
    <property type="nucleotide sequence ID" value="NZ_BHZF01000001.1"/>
</dbReference>
<reference evidence="1 2" key="1">
    <citation type="submission" date="2018-07" db="EMBL/GenBank/DDBJ databases">
        <title>Genomic Encyclopedia of Type Strains, Phase IV (KMG-IV): sequencing the most valuable type-strain genomes for metagenomic binning, comparative biology and taxonomic classification.</title>
        <authorList>
            <person name="Goeker M."/>
        </authorList>
    </citation>
    <scope>NUCLEOTIDE SEQUENCE [LARGE SCALE GENOMIC DNA]</scope>
    <source>
        <strain evidence="1 2">DSM 21410</strain>
    </source>
</reference>
<dbReference type="AlphaFoldDB" id="A0A368ZYI6"/>
<comment type="caution">
    <text evidence="1">The sequence shown here is derived from an EMBL/GenBank/DDBJ whole genome shotgun (WGS) entry which is preliminary data.</text>
</comment>
<dbReference type="SUPFAM" id="SSF82171">
    <property type="entry name" value="DPP6 N-terminal domain-like"/>
    <property type="match status" value="1"/>
</dbReference>
<keyword evidence="2" id="KW-1185">Reference proteome</keyword>
<dbReference type="Gene3D" id="2.120.10.30">
    <property type="entry name" value="TolB, C-terminal domain"/>
    <property type="match status" value="1"/>
</dbReference>
<dbReference type="Proteomes" id="UP000253517">
    <property type="component" value="Unassembled WGS sequence"/>
</dbReference>
<gene>
    <name evidence="1" type="ORF">DES35_10650</name>
</gene>
<evidence type="ECO:0000313" key="2">
    <source>
        <dbReference type="Proteomes" id="UP000253517"/>
    </source>
</evidence>
<dbReference type="EMBL" id="QPJS01000006">
    <property type="protein sequence ID" value="RCX01949.1"/>
    <property type="molecule type" value="Genomic_DNA"/>
</dbReference>
<protein>
    <recommendedName>
        <fullName evidence="3">WD40 repeat protein</fullName>
    </recommendedName>
</protein>
<proteinExistence type="predicted"/>
<dbReference type="InterPro" id="IPR011042">
    <property type="entry name" value="6-blade_b-propeller_TolB-like"/>
</dbReference>
<dbReference type="Gene3D" id="2.40.160.50">
    <property type="entry name" value="membrane protein fhac: a member of the omp85/tpsb transporter family"/>
    <property type="match status" value="1"/>
</dbReference>
<evidence type="ECO:0000313" key="1">
    <source>
        <dbReference type="EMBL" id="RCX01949.1"/>
    </source>
</evidence>
<name>A0A368ZYI6_9FLAO</name>
<organism evidence="1 2">
    <name type="scientific">Schleiferia thermophila</name>
    <dbReference type="NCBI Taxonomy" id="884107"/>
    <lineage>
        <taxon>Bacteria</taxon>
        <taxon>Pseudomonadati</taxon>
        <taxon>Bacteroidota</taxon>
        <taxon>Flavobacteriia</taxon>
        <taxon>Flavobacteriales</taxon>
        <taxon>Schleiferiaceae</taxon>
        <taxon>Schleiferia</taxon>
    </lineage>
</organism>
<evidence type="ECO:0008006" key="3">
    <source>
        <dbReference type="Google" id="ProtNLM"/>
    </source>
</evidence>
<sequence length="1081" mass="124726">MLRYFVYALIFAIEAVTSVHSQFYYGLVQQFGKNRVQYNQFEWGFYRFDRFDIYTYADNTLYPQAVANLVFRNLKELEVILEVNLEGRFQVILFNTHGDRLQSNLNPDINQPANSTRVILQGRQSTLLLHFTGSYQTLEQEIRAGLARLLLHFQMFGDLQPAGIDLMRIHFPDWFTEGLISYLAYGNDERISWQILELHSRNAFRRINTLDADLARLAGHGLWSYIGLNYGRGVIKNILFTSLIHRSLDYGIEYVLGISTKELIKRWKLSNDKWLNDLQNYSLPNQSIALLKLHSHHSITALDPNPSLNQLAIASVKRGKRYVHLYTFKTGKKKRLYTSGHRSYEPPDHQLPIPVWNPSLPILLIIDEKNGFIRLNFYDFEEKKWTKKPLYGVTKIFSASYSPDGQKLLLSAMKDGRTDILEYDIRNTSLKNITSDIHTDLYPIYISGNDWIAVSTNRTQPPQPSKEPHPELRPENLQIFHRKQEDKTTLLLASDNKSGRPHKLKRGTLIYSEWSQNLSTTFTLATLDSAVTRVDTAIHYRYYTNTTPLAELPGIISHYAPGPDSSTLILSITDRKGRPQIILQTIPDNTSKTNLQPFKTHQLSDTPQTITGIRSKVRTPLYEFYIDDYEFDPRLIDKYRPTGKSRPAAPTQLQAPSILSKIQPLARKQEDVKLPPRRPYLLSFYRDHLSFNLDNAFLIPQYQPFTGRPQPHLLNPQINAMTRITVADVLKDYKLLLGFRAELNPLAGRSLSPNHELLLWFGNHKKRWKHEYTLYRRSMVVTGNQPVWLRYLTHEGQYKAIFPIDEVRSIHLSPSYRLDTRIALAREANSLQQPTEYQHFAILRASFVHDESLSRGINLWTGFRYKIFSEYYRNPLRTGSGLFTAGLDFRHYLPTGRSAIWANRLALGTSFGPERLLHFLGGVDNNFTPKFDENTPIATTQQYIFQTLVTNMRGFFQNARNGNNFALINSELRLPIFRMLLQRPIRNNFISNFQLLLFSDVGTAWNGISPLSPENAINTTIIDQGNLRIIIDSRKDPLIASIGAGMRLVLFGHIVRIDYARGIEDYTLLPGMFHISIGFDF</sequence>